<accession>A0A9N8EXR9</accession>
<gene>
    <name evidence="1" type="ORF">SEMRO_2422_G327180.1</name>
</gene>
<evidence type="ECO:0000313" key="2">
    <source>
        <dbReference type="Proteomes" id="UP001153069"/>
    </source>
</evidence>
<comment type="caution">
    <text evidence="1">The sequence shown here is derived from an EMBL/GenBank/DDBJ whole genome shotgun (WGS) entry which is preliminary data.</text>
</comment>
<protein>
    <submittedName>
        <fullName evidence="1">Uncharacterized protein</fullName>
    </submittedName>
</protein>
<sequence>MSAPAETIKESATEAEIPVAEATAVGGAASAPVEASTGIITVDLEVGATDTYDFSGSPVQVLNVEGAKAGMYVHSIQVGPDLEVSHITDAARVKQLLDSNAQLTRQLRLSPNKTPLNQTDGFYYTVTLPTPASLEALQMEIKGFPPVVVNVSANSPLAGKIHPRQFVAELRIPGKPQLNGKSPGFTAYKVEQELKQAANTPGIQIVFKEVLVNVKLDKGSEVACDDCVIL</sequence>
<name>A0A9N8EXR9_9STRA</name>
<organism evidence="1 2">
    <name type="scientific">Seminavis robusta</name>
    <dbReference type="NCBI Taxonomy" id="568900"/>
    <lineage>
        <taxon>Eukaryota</taxon>
        <taxon>Sar</taxon>
        <taxon>Stramenopiles</taxon>
        <taxon>Ochrophyta</taxon>
        <taxon>Bacillariophyta</taxon>
        <taxon>Bacillariophyceae</taxon>
        <taxon>Bacillariophycidae</taxon>
        <taxon>Naviculales</taxon>
        <taxon>Naviculaceae</taxon>
        <taxon>Seminavis</taxon>
    </lineage>
</organism>
<keyword evidence="2" id="KW-1185">Reference proteome</keyword>
<dbReference type="AlphaFoldDB" id="A0A9N8EXR9"/>
<evidence type="ECO:0000313" key="1">
    <source>
        <dbReference type="EMBL" id="CAB9529191.1"/>
    </source>
</evidence>
<dbReference type="EMBL" id="CAICTM010002420">
    <property type="protein sequence ID" value="CAB9529191.1"/>
    <property type="molecule type" value="Genomic_DNA"/>
</dbReference>
<reference evidence="1" key="1">
    <citation type="submission" date="2020-06" db="EMBL/GenBank/DDBJ databases">
        <authorList>
            <consortium name="Plant Systems Biology data submission"/>
        </authorList>
    </citation>
    <scope>NUCLEOTIDE SEQUENCE</scope>
    <source>
        <strain evidence="1">D6</strain>
    </source>
</reference>
<proteinExistence type="predicted"/>
<dbReference type="Proteomes" id="UP001153069">
    <property type="component" value="Unassembled WGS sequence"/>
</dbReference>